<feature type="compositionally biased region" description="Basic residues" evidence="1">
    <location>
        <begin position="230"/>
        <end position="241"/>
    </location>
</feature>
<dbReference type="GO" id="GO:0010165">
    <property type="term" value="P:response to X-ray"/>
    <property type="evidence" value="ECO:0007669"/>
    <property type="project" value="TreeGrafter"/>
</dbReference>
<sequence>MSLVEIAAVDVESSCLVSLFVHCHRIISSCNPSLPTSPVSTSLHIQIVDPPMLYEANVAPCHKPQVLDCSDVEYVAAIESALLSSHFDASIRRLDLRWCKRKRILTLMERTSVAMKFCTIEFHATSESPEAWRHLLHQVTTRQRDMEKSIADTESSVQQMEVLVRRKEALLETALVAKQKVEDQFVQNFCALLNAKKDEIKRLQLELLAGKGMHIENTKTLTGKRNLTLARKKATGAKLQRKREDEKEKEHSSESSEGKFTALDAGGYEKEQVGKNRLKDNAIKAYSALPPISRSGSVEMKAGEELLSSMDANIDSEEEKNDDALQVQEFSGDNAIMPDLGATQVPLQVMNRTEKQADEAIDSLDEDMYDML</sequence>
<dbReference type="SUPFAM" id="SSF58022">
    <property type="entry name" value="XRCC4, C-terminal oligomerization domain"/>
    <property type="match status" value="1"/>
</dbReference>
<dbReference type="AlphaFoldDB" id="A0AAV1TA83"/>
<dbReference type="InterPro" id="IPR010585">
    <property type="entry name" value="DNA_repair_prot_XRCC4"/>
</dbReference>
<dbReference type="PANTHER" id="PTHR28559:SF1">
    <property type="entry name" value="DNA REPAIR PROTEIN XRCC4"/>
    <property type="match status" value="1"/>
</dbReference>
<gene>
    <name evidence="2" type="ORF">PM001_LOCUS4539</name>
</gene>
<dbReference type="PANTHER" id="PTHR28559">
    <property type="entry name" value="DNA REPAIR PROTEIN XRCC4"/>
    <property type="match status" value="1"/>
</dbReference>
<dbReference type="GO" id="GO:0003677">
    <property type="term" value="F:DNA binding"/>
    <property type="evidence" value="ECO:0007669"/>
    <property type="project" value="InterPro"/>
</dbReference>
<feature type="compositionally biased region" description="Basic and acidic residues" evidence="1">
    <location>
        <begin position="242"/>
        <end position="257"/>
    </location>
</feature>
<evidence type="ECO:0000313" key="2">
    <source>
        <dbReference type="EMBL" id="CAK7912361.1"/>
    </source>
</evidence>
<dbReference type="EMBL" id="CAKLBY020000039">
    <property type="protein sequence ID" value="CAK7912361.1"/>
    <property type="molecule type" value="Genomic_DNA"/>
</dbReference>
<feature type="region of interest" description="Disordered" evidence="1">
    <location>
        <begin position="230"/>
        <end position="262"/>
    </location>
</feature>
<reference evidence="2" key="1">
    <citation type="submission" date="2024-01" db="EMBL/GenBank/DDBJ databases">
        <authorList>
            <person name="Webb A."/>
        </authorList>
    </citation>
    <scope>NUCLEOTIDE SEQUENCE</scope>
    <source>
        <strain evidence="2">Pm1</strain>
    </source>
</reference>
<dbReference type="GO" id="GO:0006310">
    <property type="term" value="P:DNA recombination"/>
    <property type="evidence" value="ECO:0007669"/>
    <property type="project" value="InterPro"/>
</dbReference>
<dbReference type="GO" id="GO:0032807">
    <property type="term" value="C:DNA ligase IV complex"/>
    <property type="evidence" value="ECO:0007669"/>
    <property type="project" value="TreeGrafter"/>
</dbReference>
<comment type="caution">
    <text evidence="2">The sequence shown here is derived from an EMBL/GenBank/DDBJ whole genome shotgun (WGS) entry which is preliminary data.</text>
</comment>
<dbReference type="GO" id="GO:0006303">
    <property type="term" value="P:double-strand break repair via nonhomologous end joining"/>
    <property type="evidence" value="ECO:0007669"/>
    <property type="project" value="TreeGrafter"/>
</dbReference>
<accession>A0AAV1TA83</accession>
<dbReference type="Proteomes" id="UP001162060">
    <property type="component" value="Unassembled WGS sequence"/>
</dbReference>
<name>A0AAV1TA83_9STRA</name>
<protein>
    <submittedName>
        <fullName evidence="2">Uncharacterized protein</fullName>
    </submittedName>
</protein>
<evidence type="ECO:0000313" key="3">
    <source>
        <dbReference type="Proteomes" id="UP001162060"/>
    </source>
</evidence>
<organism evidence="2 3">
    <name type="scientific">Peronospora matthiolae</name>
    <dbReference type="NCBI Taxonomy" id="2874970"/>
    <lineage>
        <taxon>Eukaryota</taxon>
        <taxon>Sar</taxon>
        <taxon>Stramenopiles</taxon>
        <taxon>Oomycota</taxon>
        <taxon>Peronosporomycetes</taxon>
        <taxon>Peronosporales</taxon>
        <taxon>Peronosporaceae</taxon>
        <taxon>Peronospora</taxon>
    </lineage>
</organism>
<proteinExistence type="predicted"/>
<evidence type="ECO:0000256" key="1">
    <source>
        <dbReference type="SAM" id="MobiDB-lite"/>
    </source>
</evidence>
<dbReference type="GO" id="GO:0005958">
    <property type="term" value="C:DNA-dependent protein kinase-DNA ligase 4 complex"/>
    <property type="evidence" value="ECO:0007669"/>
    <property type="project" value="TreeGrafter"/>
</dbReference>